<proteinExistence type="predicted"/>
<gene>
    <name evidence="2" type="ORF">LCGC14_1920360</name>
</gene>
<organism evidence="2">
    <name type="scientific">marine sediment metagenome</name>
    <dbReference type="NCBI Taxonomy" id="412755"/>
    <lineage>
        <taxon>unclassified sequences</taxon>
        <taxon>metagenomes</taxon>
        <taxon>ecological metagenomes</taxon>
    </lineage>
</organism>
<feature type="region of interest" description="Disordered" evidence="1">
    <location>
        <begin position="1"/>
        <end position="34"/>
    </location>
</feature>
<accession>A0A0F9INS3</accession>
<protein>
    <submittedName>
        <fullName evidence="2">Uncharacterized protein</fullName>
    </submittedName>
</protein>
<feature type="compositionally biased region" description="Polar residues" evidence="1">
    <location>
        <begin position="1"/>
        <end position="24"/>
    </location>
</feature>
<evidence type="ECO:0000313" key="2">
    <source>
        <dbReference type="EMBL" id="KKL88872.1"/>
    </source>
</evidence>
<sequence>MGQKGTENSTKLATQQSSAKNPKTQPGMKRNAGK</sequence>
<name>A0A0F9INS3_9ZZZZ</name>
<dbReference type="AlphaFoldDB" id="A0A0F9INS3"/>
<dbReference type="EMBL" id="LAZR01020441">
    <property type="protein sequence ID" value="KKL88872.1"/>
    <property type="molecule type" value="Genomic_DNA"/>
</dbReference>
<comment type="caution">
    <text evidence="2">The sequence shown here is derived from an EMBL/GenBank/DDBJ whole genome shotgun (WGS) entry which is preliminary data.</text>
</comment>
<evidence type="ECO:0000256" key="1">
    <source>
        <dbReference type="SAM" id="MobiDB-lite"/>
    </source>
</evidence>
<reference evidence="2" key="1">
    <citation type="journal article" date="2015" name="Nature">
        <title>Complex archaea that bridge the gap between prokaryotes and eukaryotes.</title>
        <authorList>
            <person name="Spang A."/>
            <person name="Saw J.H."/>
            <person name="Jorgensen S.L."/>
            <person name="Zaremba-Niedzwiedzka K."/>
            <person name="Martijn J."/>
            <person name="Lind A.E."/>
            <person name="van Eijk R."/>
            <person name="Schleper C."/>
            <person name="Guy L."/>
            <person name="Ettema T.J."/>
        </authorList>
    </citation>
    <scope>NUCLEOTIDE SEQUENCE</scope>
</reference>